<dbReference type="AlphaFoldDB" id="A0A915YYU3"/>
<reference evidence="1" key="1">
    <citation type="submission" date="2020-05" db="EMBL/GenBank/DDBJ databases">
        <authorList>
            <person name="Rincon C."/>
            <person name="Sanders R I."/>
            <person name="Robbins C."/>
            <person name="Chaturvedi A."/>
        </authorList>
    </citation>
    <scope>NUCLEOTIDE SEQUENCE</scope>
    <source>
        <strain evidence="1">CHB12</strain>
    </source>
</reference>
<sequence>MEKCWDSNPLNRPSIIILENIISEWNRCIDKYFIINIDGNNTLDVPNVDNQLKSNILEFVKEKETLVQEQENISIIQSHPQAYYTSRKLTEILIQEESEETQCFDEFII</sequence>
<evidence type="ECO:0000313" key="2">
    <source>
        <dbReference type="Proteomes" id="UP000684084"/>
    </source>
</evidence>
<evidence type="ECO:0008006" key="3">
    <source>
        <dbReference type="Google" id="ProtNLM"/>
    </source>
</evidence>
<dbReference type="OrthoDB" id="10277040at2759"/>
<gene>
    <name evidence="1" type="ORF">CHRIB12_LOCUS5543</name>
</gene>
<evidence type="ECO:0000313" key="1">
    <source>
        <dbReference type="EMBL" id="CAB5352835.1"/>
    </source>
</evidence>
<accession>A0A915YYU3</accession>
<proteinExistence type="predicted"/>
<protein>
    <recommendedName>
        <fullName evidence="3">Serine-threonine/tyrosine-protein kinase catalytic domain-containing protein</fullName>
    </recommendedName>
</protein>
<dbReference type="Proteomes" id="UP000684084">
    <property type="component" value="Unassembled WGS sequence"/>
</dbReference>
<comment type="caution">
    <text evidence="1">The sequence shown here is derived from an EMBL/GenBank/DDBJ whole genome shotgun (WGS) entry which is preliminary data.</text>
</comment>
<name>A0A915YYU3_9GLOM</name>
<organism evidence="1 2">
    <name type="scientific">Rhizophagus irregularis</name>
    <dbReference type="NCBI Taxonomy" id="588596"/>
    <lineage>
        <taxon>Eukaryota</taxon>
        <taxon>Fungi</taxon>
        <taxon>Fungi incertae sedis</taxon>
        <taxon>Mucoromycota</taxon>
        <taxon>Glomeromycotina</taxon>
        <taxon>Glomeromycetes</taxon>
        <taxon>Glomerales</taxon>
        <taxon>Glomeraceae</taxon>
        <taxon>Rhizophagus</taxon>
    </lineage>
</organism>
<dbReference type="EMBL" id="CAGKOT010000008">
    <property type="protein sequence ID" value="CAB5352835.1"/>
    <property type="molecule type" value="Genomic_DNA"/>
</dbReference>